<accession>A0ABM2YNK3</accession>
<dbReference type="Proteomes" id="UP000818029">
    <property type="component" value="Chromosome A09"/>
</dbReference>
<keyword evidence="2" id="KW-1185">Reference proteome</keyword>
<proteinExistence type="predicted"/>
<evidence type="ECO:0000313" key="3">
    <source>
        <dbReference type="RefSeq" id="XP_040932109.1"/>
    </source>
</evidence>
<evidence type="ECO:0000313" key="2">
    <source>
        <dbReference type="Proteomes" id="UP000818029"/>
    </source>
</evidence>
<feature type="region of interest" description="Disordered" evidence="1">
    <location>
        <begin position="165"/>
        <end position="186"/>
    </location>
</feature>
<dbReference type="RefSeq" id="XP_040932109.1">
    <property type="nucleotide sequence ID" value="XM_041076175.1"/>
</dbReference>
<dbReference type="PANTHER" id="PTHR32108:SF9">
    <property type="entry name" value="REVERSE TRANSCRIPTASE RNASE H-LIKE DOMAIN-CONTAINING PROTEIN"/>
    <property type="match status" value="1"/>
</dbReference>
<name>A0ABM2YNK3_GOSHI</name>
<reference evidence="2" key="1">
    <citation type="journal article" date="2020" name="Nat. Genet.">
        <title>Genomic diversifications of five Gossypium allopolyploid species and their impact on cotton improvement.</title>
        <authorList>
            <person name="Chen Z.J."/>
            <person name="Sreedasyam A."/>
            <person name="Ando A."/>
            <person name="Song Q."/>
            <person name="De Santiago L.M."/>
            <person name="Hulse-Kemp A.M."/>
            <person name="Ding M."/>
            <person name="Ye W."/>
            <person name="Kirkbride R.C."/>
            <person name="Jenkins J."/>
            <person name="Plott C."/>
            <person name="Lovell J."/>
            <person name="Lin Y.M."/>
            <person name="Vaughn R."/>
            <person name="Liu B."/>
            <person name="Simpson S."/>
            <person name="Scheffler B.E."/>
            <person name="Wen L."/>
            <person name="Saski C.A."/>
            <person name="Grover C.E."/>
            <person name="Hu G."/>
            <person name="Conover J.L."/>
            <person name="Carlson J.W."/>
            <person name="Shu S."/>
            <person name="Boston L.B."/>
            <person name="Williams M."/>
            <person name="Peterson D.G."/>
            <person name="McGee K."/>
            <person name="Jones D.C."/>
            <person name="Wendel J.F."/>
            <person name="Stelly D.M."/>
            <person name="Grimwood J."/>
            <person name="Schmutz J."/>
        </authorList>
    </citation>
    <scope>NUCLEOTIDE SEQUENCE [LARGE SCALE GENOMIC DNA]</scope>
    <source>
        <strain evidence="2">cv. TM-1</strain>
    </source>
</reference>
<dbReference type="PANTHER" id="PTHR32108">
    <property type="entry name" value="DNA-DIRECTED RNA POLYMERASE SUBUNIT ALPHA"/>
    <property type="match status" value="1"/>
</dbReference>
<gene>
    <name evidence="3" type="primary">LOC107890027</name>
</gene>
<organism evidence="2 3">
    <name type="scientific">Gossypium hirsutum</name>
    <name type="common">Upland cotton</name>
    <name type="synonym">Gossypium mexicanum</name>
    <dbReference type="NCBI Taxonomy" id="3635"/>
    <lineage>
        <taxon>Eukaryota</taxon>
        <taxon>Viridiplantae</taxon>
        <taxon>Streptophyta</taxon>
        <taxon>Embryophyta</taxon>
        <taxon>Tracheophyta</taxon>
        <taxon>Spermatophyta</taxon>
        <taxon>Magnoliopsida</taxon>
        <taxon>eudicotyledons</taxon>
        <taxon>Gunneridae</taxon>
        <taxon>Pentapetalae</taxon>
        <taxon>rosids</taxon>
        <taxon>malvids</taxon>
        <taxon>Malvales</taxon>
        <taxon>Malvaceae</taxon>
        <taxon>Malvoideae</taxon>
        <taxon>Gossypium</taxon>
    </lineage>
</organism>
<reference evidence="3" key="2">
    <citation type="submission" date="2025-08" db="UniProtKB">
        <authorList>
            <consortium name="RefSeq"/>
        </authorList>
    </citation>
    <scope>IDENTIFICATION</scope>
</reference>
<dbReference type="GeneID" id="107890027"/>
<evidence type="ECO:0000256" key="1">
    <source>
        <dbReference type="SAM" id="MobiDB-lite"/>
    </source>
</evidence>
<protein>
    <submittedName>
        <fullName evidence="3">Uncharacterized protein</fullName>
    </submittedName>
</protein>
<sequence length="524" mass="60625">MVPDRLTLQMMEKKPTETFRQYTQRWRDISTQVEPPLTKTKITVLFINTLKAPFYDKLVGNATKDFADIVISGELIENAIKSRRMEGSESSKRVAPVKKKEAEAYMVGTENYYTSSLYPTQPRPRYRPPPNFYYPPQSPYYQAPSHYPSYPIYAANNQRPVTTFPQNTMDEQRPTRSNPEKPQFTPIPMSYGELYPKLLEKQLISPYYMAPLKPPYLKWYDPNASCMYHAGNQGHSTENYLAFKRRVQGLIDAGILRFDGTNNTTENSLPNHTEGNVSTMTEKDKWRTKSCVSEIKTPLQKIWKMMVKNGLFCHPCRIFKERSIKSQCFCDFHGIEGYDIQYCEEFRKLLQDMMDNKEIVIFNKEADEGEVCASDNQSSSFPYSADRPFVIYYDAKKEQVKLKMIIEVPSPFPYKGNKAVPWKYDVNIITPEGEKSKATTGSVGEVGHFTRSGRCYSKMVEPTKKTSDSNQKGKAPMHEAEVELEIPSEQEVKRPVNEEKAHEFLKFIKHRKYNIVEQISKQPT</sequence>